<dbReference type="PANTHER" id="PTHR34298">
    <property type="entry name" value="SEGREGATION AND CONDENSATION PROTEIN B"/>
    <property type="match status" value="1"/>
</dbReference>
<accession>A0A5C6D3T5</accession>
<gene>
    <name evidence="5" type="primary">scpB</name>
    <name evidence="5" type="ORF">Pla144_06860</name>
</gene>
<sequence>MRTPSRPLGRLLRSTATRYRPDLIGRVHHTTPLFGVLRDFRRPGNASEGGSPDDDFAKIARLEAVLFISREPVSTRKLAILARLADGTEARTLLKILARSYEERTSAIQVVELAGGVQLLTRPAVADWLRRLHGEGEEMRLSPPALETLAVVAYRQPVVRAEVEAIRGVQCGEILKVLMERDLLRIVGRSEDLGRPFLYGTTKNFLRVFGLRRLEQLPPIDQMQGIGAEG</sequence>
<dbReference type="SUPFAM" id="SSF46785">
    <property type="entry name" value="Winged helix' DNA-binding domain"/>
    <property type="match status" value="2"/>
</dbReference>
<dbReference type="NCBIfam" id="TIGR00281">
    <property type="entry name" value="SMC-Scp complex subunit ScpB"/>
    <property type="match status" value="1"/>
</dbReference>
<proteinExistence type="predicted"/>
<keyword evidence="2" id="KW-0132">Cell division</keyword>
<keyword evidence="3" id="KW-0159">Chromosome partition</keyword>
<dbReference type="GO" id="GO:0051301">
    <property type="term" value="P:cell division"/>
    <property type="evidence" value="ECO:0007669"/>
    <property type="project" value="UniProtKB-KW"/>
</dbReference>
<dbReference type="PANTHER" id="PTHR34298:SF2">
    <property type="entry name" value="SEGREGATION AND CONDENSATION PROTEIN B"/>
    <property type="match status" value="1"/>
</dbReference>
<evidence type="ECO:0000313" key="6">
    <source>
        <dbReference type="Proteomes" id="UP000318437"/>
    </source>
</evidence>
<comment type="caution">
    <text evidence="5">The sequence shown here is derived from an EMBL/GenBank/DDBJ whole genome shotgun (WGS) entry which is preliminary data.</text>
</comment>
<dbReference type="Proteomes" id="UP000318437">
    <property type="component" value="Unassembled WGS sequence"/>
</dbReference>
<dbReference type="Pfam" id="PF04079">
    <property type="entry name" value="SMC_ScpB"/>
    <property type="match status" value="1"/>
</dbReference>
<dbReference type="GO" id="GO:0051304">
    <property type="term" value="P:chromosome separation"/>
    <property type="evidence" value="ECO:0007669"/>
    <property type="project" value="InterPro"/>
</dbReference>
<dbReference type="AlphaFoldDB" id="A0A5C6D3T5"/>
<dbReference type="RefSeq" id="WP_231936137.1">
    <property type="nucleotide sequence ID" value="NZ_SJPS01000001.1"/>
</dbReference>
<dbReference type="EMBL" id="SJPS01000001">
    <property type="protein sequence ID" value="TWU29906.1"/>
    <property type="molecule type" value="Genomic_DNA"/>
</dbReference>
<keyword evidence="4" id="KW-0131">Cell cycle</keyword>
<dbReference type="InterPro" id="IPR005234">
    <property type="entry name" value="ScpB_csome_segregation"/>
</dbReference>
<evidence type="ECO:0000256" key="2">
    <source>
        <dbReference type="ARBA" id="ARBA00022618"/>
    </source>
</evidence>
<evidence type="ECO:0000256" key="1">
    <source>
        <dbReference type="ARBA" id="ARBA00022490"/>
    </source>
</evidence>
<dbReference type="InterPro" id="IPR036388">
    <property type="entry name" value="WH-like_DNA-bd_sf"/>
</dbReference>
<evidence type="ECO:0000256" key="3">
    <source>
        <dbReference type="ARBA" id="ARBA00022829"/>
    </source>
</evidence>
<keyword evidence="1" id="KW-0963">Cytoplasm</keyword>
<name>A0A5C6D3T5_9BACT</name>
<keyword evidence="6" id="KW-1185">Reference proteome</keyword>
<protein>
    <submittedName>
        <fullName evidence="5">Segregation and condensation protein B</fullName>
    </submittedName>
</protein>
<reference evidence="5 6" key="1">
    <citation type="submission" date="2019-02" db="EMBL/GenBank/DDBJ databases">
        <title>Deep-cultivation of Planctomycetes and their phenomic and genomic characterization uncovers novel biology.</title>
        <authorList>
            <person name="Wiegand S."/>
            <person name="Jogler M."/>
            <person name="Boedeker C."/>
            <person name="Pinto D."/>
            <person name="Vollmers J."/>
            <person name="Rivas-Marin E."/>
            <person name="Kohn T."/>
            <person name="Peeters S.H."/>
            <person name="Heuer A."/>
            <person name="Rast P."/>
            <person name="Oberbeckmann S."/>
            <person name="Bunk B."/>
            <person name="Jeske O."/>
            <person name="Meyerdierks A."/>
            <person name="Storesund J.E."/>
            <person name="Kallscheuer N."/>
            <person name="Luecker S."/>
            <person name="Lage O.M."/>
            <person name="Pohl T."/>
            <person name="Merkel B.J."/>
            <person name="Hornburger P."/>
            <person name="Mueller R.-W."/>
            <person name="Bruemmer F."/>
            <person name="Labrenz M."/>
            <person name="Spormann A.M."/>
            <person name="Op Den Camp H."/>
            <person name="Overmann J."/>
            <person name="Amann R."/>
            <person name="Jetten M.S.M."/>
            <person name="Mascher T."/>
            <person name="Medema M.H."/>
            <person name="Devos D.P."/>
            <person name="Kaster A.-K."/>
            <person name="Ovreas L."/>
            <person name="Rohde M."/>
            <person name="Galperin M.Y."/>
            <person name="Jogler C."/>
        </authorList>
    </citation>
    <scope>NUCLEOTIDE SEQUENCE [LARGE SCALE GENOMIC DNA]</scope>
    <source>
        <strain evidence="5 6">Pla144</strain>
    </source>
</reference>
<dbReference type="InterPro" id="IPR036390">
    <property type="entry name" value="WH_DNA-bd_sf"/>
</dbReference>
<evidence type="ECO:0000313" key="5">
    <source>
        <dbReference type="EMBL" id="TWU29906.1"/>
    </source>
</evidence>
<organism evidence="5 6">
    <name type="scientific">Bythopirellula polymerisocia</name>
    <dbReference type="NCBI Taxonomy" id="2528003"/>
    <lineage>
        <taxon>Bacteria</taxon>
        <taxon>Pseudomonadati</taxon>
        <taxon>Planctomycetota</taxon>
        <taxon>Planctomycetia</taxon>
        <taxon>Pirellulales</taxon>
        <taxon>Lacipirellulaceae</taxon>
        <taxon>Bythopirellula</taxon>
    </lineage>
</organism>
<dbReference type="Gene3D" id="1.10.10.10">
    <property type="entry name" value="Winged helix-like DNA-binding domain superfamily/Winged helix DNA-binding domain"/>
    <property type="match status" value="2"/>
</dbReference>
<evidence type="ECO:0000256" key="4">
    <source>
        <dbReference type="ARBA" id="ARBA00023306"/>
    </source>
</evidence>